<dbReference type="AlphaFoldDB" id="A0AA52EEF3"/>
<evidence type="ECO:0000313" key="9">
    <source>
        <dbReference type="EMBL" id="WND03962.1"/>
    </source>
</evidence>
<evidence type="ECO:0000256" key="5">
    <source>
        <dbReference type="ARBA" id="ARBA00022989"/>
    </source>
</evidence>
<proteinExistence type="predicted"/>
<dbReference type="Gene3D" id="1.20.1250.20">
    <property type="entry name" value="MFS general substrate transporter like domains"/>
    <property type="match status" value="2"/>
</dbReference>
<feature type="transmembrane region" description="Helical" evidence="7">
    <location>
        <begin position="316"/>
        <end position="336"/>
    </location>
</feature>
<dbReference type="GO" id="GO:0005886">
    <property type="term" value="C:plasma membrane"/>
    <property type="evidence" value="ECO:0007669"/>
    <property type="project" value="UniProtKB-SubCell"/>
</dbReference>
<reference evidence="9" key="1">
    <citation type="submission" date="2023-04" db="EMBL/GenBank/DDBJ databases">
        <title>Complete genome sequence of Temperatibacter marinus.</title>
        <authorList>
            <person name="Rong J.-C."/>
            <person name="Yi M.-L."/>
            <person name="Zhao Q."/>
        </authorList>
    </citation>
    <scope>NUCLEOTIDE SEQUENCE</scope>
    <source>
        <strain evidence="9">NBRC 110045</strain>
    </source>
</reference>
<name>A0AA52EEF3_9PROT</name>
<keyword evidence="3" id="KW-1003">Cell membrane</keyword>
<feature type="domain" description="Major facilitator superfamily (MFS) profile" evidence="8">
    <location>
        <begin position="15"/>
        <end position="506"/>
    </location>
</feature>
<feature type="transmembrane region" description="Helical" evidence="7">
    <location>
        <begin position="21"/>
        <end position="43"/>
    </location>
</feature>
<dbReference type="Proteomes" id="UP001268683">
    <property type="component" value="Chromosome"/>
</dbReference>
<accession>A0AA52EEF3</accession>
<evidence type="ECO:0000256" key="4">
    <source>
        <dbReference type="ARBA" id="ARBA00022692"/>
    </source>
</evidence>
<feature type="transmembrane region" description="Helical" evidence="7">
    <location>
        <begin position="348"/>
        <end position="377"/>
    </location>
</feature>
<dbReference type="PANTHER" id="PTHR23517">
    <property type="entry name" value="RESISTANCE PROTEIN MDTM, PUTATIVE-RELATED-RELATED"/>
    <property type="match status" value="1"/>
</dbReference>
<keyword evidence="10" id="KW-1185">Reference proteome</keyword>
<dbReference type="PANTHER" id="PTHR23517:SF2">
    <property type="entry name" value="MULTIDRUG RESISTANCE PROTEIN MDTH"/>
    <property type="match status" value="1"/>
</dbReference>
<keyword evidence="6 7" id="KW-0472">Membrane</keyword>
<dbReference type="InterPro" id="IPR020846">
    <property type="entry name" value="MFS_dom"/>
</dbReference>
<dbReference type="PROSITE" id="PS50850">
    <property type="entry name" value="MFS"/>
    <property type="match status" value="1"/>
</dbReference>
<keyword evidence="5 7" id="KW-1133">Transmembrane helix</keyword>
<feature type="transmembrane region" description="Helical" evidence="7">
    <location>
        <begin position="483"/>
        <end position="501"/>
    </location>
</feature>
<protein>
    <submittedName>
        <fullName evidence="9">MFS transporter</fullName>
    </submittedName>
</protein>
<evidence type="ECO:0000313" key="10">
    <source>
        <dbReference type="Proteomes" id="UP001268683"/>
    </source>
</evidence>
<comment type="subcellular location">
    <subcellularLocation>
        <location evidence="1">Cell membrane</location>
        <topology evidence="1">Multi-pass membrane protein</topology>
    </subcellularLocation>
</comment>
<feature type="transmembrane region" description="Helical" evidence="7">
    <location>
        <begin position="75"/>
        <end position="93"/>
    </location>
</feature>
<dbReference type="KEGG" id="tmk:QGN29_06190"/>
<gene>
    <name evidence="9" type="ORF">QGN29_06190</name>
</gene>
<dbReference type="Pfam" id="PF07690">
    <property type="entry name" value="MFS_1"/>
    <property type="match status" value="1"/>
</dbReference>
<evidence type="ECO:0000256" key="6">
    <source>
        <dbReference type="ARBA" id="ARBA00023136"/>
    </source>
</evidence>
<dbReference type="EMBL" id="CP123872">
    <property type="protein sequence ID" value="WND03962.1"/>
    <property type="molecule type" value="Genomic_DNA"/>
</dbReference>
<dbReference type="GO" id="GO:0022857">
    <property type="term" value="F:transmembrane transporter activity"/>
    <property type="evidence" value="ECO:0007669"/>
    <property type="project" value="InterPro"/>
</dbReference>
<keyword evidence="2" id="KW-0813">Transport</keyword>
<dbReference type="RefSeq" id="WP_310799827.1">
    <property type="nucleotide sequence ID" value="NZ_CP123872.1"/>
</dbReference>
<evidence type="ECO:0000256" key="1">
    <source>
        <dbReference type="ARBA" id="ARBA00004651"/>
    </source>
</evidence>
<evidence type="ECO:0000256" key="2">
    <source>
        <dbReference type="ARBA" id="ARBA00022448"/>
    </source>
</evidence>
<feature type="transmembrane region" description="Helical" evidence="7">
    <location>
        <begin position="129"/>
        <end position="147"/>
    </location>
</feature>
<keyword evidence="4 7" id="KW-0812">Transmembrane</keyword>
<dbReference type="SUPFAM" id="SSF103473">
    <property type="entry name" value="MFS general substrate transporter"/>
    <property type="match status" value="1"/>
</dbReference>
<feature type="transmembrane region" description="Helical" evidence="7">
    <location>
        <begin position="159"/>
        <end position="181"/>
    </location>
</feature>
<evidence type="ECO:0000256" key="3">
    <source>
        <dbReference type="ARBA" id="ARBA00022475"/>
    </source>
</evidence>
<feature type="transmembrane region" description="Helical" evidence="7">
    <location>
        <begin position="287"/>
        <end position="304"/>
    </location>
</feature>
<sequence>MSENKITETKQTTSIKDVEQLGTFAAIASLSYVFWICGGMEIVERLAYYGVRSLSSLYVTDSAANGGLGLRPADLANIFVIWALVQTFVPVLTGGLSDRYGYKETIFASTVFKILGYLLMAWFPTPMGFSAGAVVLAFGTGIFKPGLQGTIVKSTDRTNSSIAWGVFYQTVNIGAFIGPLISAQLRQLAWENIFYACAAIISLNFLLLLTYKEPDKEARLARRAKLKESGEKEASLWKASLVELKNPVLLWYILLFSGFWFMLMAFWDIAPLYFRDWVDTKVLVNDLFGAEGTSNPVAIFAMGMSQDGKTISPEGLVNLNAFLILSICFLVAGWSAKLKAVSSMALGTFLASAALLLFAGANAAWVIVAAIVCFSFGEMLSSPKCSEYLGNIAPHDKKAMYLGFSQFPIGFGWVLESKVGPTLYGAYSDKDTIAREMLNTQGVDASEKAVPIGEAFQKLVEVTGQNPDVLTASMYAANNIGTVWYVMGAVGLITTFGLYVYGKWTYRFAMQLETEAAKS</sequence>
<feature type="transmembrane region" description="Helical" evidence="7">
    <location>
        <begin position="248"/>
        <end position="267"/>
    </location>
</feature>
<dbReference type="InterPro" id="IPR011701">
    <property type="entry name" value="MFS"/>
</dbReference>
<dbReference type="InterPro" id="IPR036259">
    <property type="entry name" value="MFS_trans_sf"/>
</dbReference>
<dbReference type="InterPro" id="IPR050171">
    <property type="entry name" value="MFS_Transporters"/>
</dbReference>
<feature type="transmembrane region" description="Helical" evidence="7">
    <location>
        <begin position="193"/>
        <end position="211"/>
    </location>
</feature>
<organism evidence="9 10">
    <name type="scientific">Temperatibacter marinus</name>
    <dbReference type="NCBI Taxonomy" id="1456591"/>
    <lineage>
        <taxon>Bacteria</taxon>
        <taxon>Pseudomonadati</taxon>
        <taxon>Pseudomonadota</taxon>
        <taxon>Alphaproteobacteria</taxon>
        <taxon>Kordiimonadales</taxon>
        <taxon>Temperatibacteraceae</taxon>
        <taxon>Temperatibacter</taxon>
    </lineage>
</organism>
<evidence type="ECO:0000256" key="7">
    <source>
        <dbReference type="SAM" id="Phobius"/>
    </source>
</evidence>
<evidence type="ECO:0000259" key="8">
    <source>
        <dbReference type="PROSITE" id="PS50850"/>
    </source>
</evidence>